<organism evidence="4 5">
    <name type="scientific">Paenibacillus herberti</name>
    <dbReference type="NCBI Taxonomy" id="1619309"/>
    <lineage>
        <taxon>Bacteria</taxon>
        <taxon>Bacillati</taxon>
        <taxon>Bacillota</taxon>
        <taxon>Bacilli</taxon>
        <taxon>Bacillales</taxon>
        <taxon>Paenibacillaceae</taxon>
        <taxon>Paenibacillus</taxon>
    </lineage>
</organism>
<evidence type="ECO:0000256" key="2">
    <source>
        <dbReference type="SAM" id="SignalP"/>
    </source>
</evidence>
<dbReference type="Proteomes" id="UP000215145">
    <property type="component" value="Unassembled WGS sequence"/>
</dbReference>
<dbReference type="PROSITE" id="PS51762">
    <property type="entry name" value="GH16_2"/>
    <property type="match status" value="2"/>
</dbReference>
<protein>
    <recommendedName>
        <fullName evidence="3">GH16 domain-containing protein</fullName>
    </recommendedName>
</protein>
<name>A0A229NXL6_9BACL</name>
<comment type="caution">
    <text evidence="4">The sequence shown here is derived from an EMBL/GenBank/DDBJ whole genome shotgun (WGS) entry which is preliminary data.</text>
</comment>
<evidence type="ECO:0000313" key="4">
    <source>
        <dbReference type="EMBL" id="OXM14663.1"/>
    </source>
</evidence>
<dbReference type="InterPro" id="IPR000757">
    <property type="entry name" value="Beta-glucanase-like"/>
</dbReference>
<dbReference type="Pfam" id="PF00722">
    <property type="entry name" value="Glyco_hydro_16"/>
    <property type="match status" value="2"/>
</dbReference>
<dbReference type="AlphaFoldDB" id="A0A229NXL6"/>
<feature type="chain" id="PRO_5013302694" description="GH16 domain-containing protein" evidence="2">
    <location>
        <begin position="25"/>
        <end position="856"/>
    </location>
</feature>
<feature type="domain" description="GH16" evidence="3">
    <location>
        <begin position="21"/>
        <end position="294"/>
    </location>
</feature>
<keyword evidence="5" id="KW-1185">Reference proteome</keyword>
<evidence type="ECO:0000256" key="1">
    <source>
        <dbReference type="SAM" id="MobiDB-lite"/>
    </source>
</evidence>
<dbReference type="Gene3D" id="2.60.120.200">
    <property type="match status" value="2"/>
</dbReference>
<evidence type="ECO:0000259" key="3">
    <source>
        <dbReference type="PROSITE" id="PS51762"/>
    </source>
</evidence>
<dbReference type="Gene3D" id="2.60.120.260">
    <property type="entry name" value="Galactose-binding domain-like"/>
    <property type="match status" value="1"/>
</dbReference>
<dbReference type="OrthoDB" id="9809583at2"/>
<dbReference type="RefSeq" id="WP_089525479.1">
    <property type="nucleotide sequence ID" value="NZ_NMUQ01000002.1"/>
</dbReference>
<gene>
    <name evidence="4" type="ORF">CGZ75_17275</name>
</gene>
<feature type="compositionally biased region" description="Pro residues" evidence="1">
    <location>
        <begin position="663"/>
        <end position="699"/>
    </location>
</feature>
<dbReference type="CDD" id="cd00413">
    <property type="entry name" value="Glyco_hydrolase_16"/>
    <property type="match status" value="2"/>
</dbReference>
<sequence length="856" mass="92142">MRISWKHGLLAVSALLLVTTVSQAAVPMPKAEAFDWYGHNGSGTFREEFNGTELDSTKWLIAAKQWGGDNNGVVPENVKLSGGKLILEAHGDSYTGDVLGLKRDGSAPGGVKQGGKQRVGAAIASRDYLGSGKYTMRAKVIGNMGVASTMWTFNYQEYYPGDPEFQRAVNAGLVSPTAEYYAYNHEIDIELPGRPGAAHTGQSFQKALFNTFTGENEGEYQTTYGNLPVNVADGQFHDFSFEWHTGSPTEAARVDYYIDNVKVATNTNFIPTNAGRLWLGVWFPNTWAGGPPSFDVKQMEVDWFEFTPYNEPGDTWMPETFPDDGWESMDFRPMTGAEINQRNPSAGGVWRDDFNGTTLNPGDWLVAKKNWGGQLGNGLTGQSFNGGVHPDNVKLDGQGNLALEAHGNYYNGLPLGINRTGAPRKDGKRVGAAIATSRYFGSGEYEVRMKVPNVNNGSPHGAVPAIWTFHYQEFDEGSPEYVANNGTGDYWASNHEIDIELPGRPGPPHTGMTFEKALFNTWQGERESPQEYHANFTDLGENVAITDGGWHTFKFIWETGDTARGVVPSVKFYLDGDLKWTATGANYVPNKPGRLWLGYWFPRNWAGAANFSTSQLLIDYVSIKPYSTGGAVVQSESYPMDGFAAWEEYPGYCSSPCGGGAPTPTPSATPGVTPTPTPGATPTPGVTPTPTPSVTPTPTPGATSTPTPSPTPSVTPTPGPNLLVNGDFSGGMNGWTQSGGSASVTGGEMVLASNSVTSRAEQQNITVTSGRKYRLSGNLKNSNAASWTYLGLTGSMSNVTNSQGNTNKEAGISGTAYTQAWIEFTATSNTVSVYTSFYKDQAGSGYADQLTLVEIP</sequence>
<feature type="signal peptide" evidence="2">
    <location>
        <begin position="1"/>
        <end position="24"/>
    </location>
</feature>
<evidence type="ECO:0000313" key="5">
    <source>
        <dbReference type="Proteomes" id="UP000215145"/>
    </source>
</evidence>
<feature type="region of interest" description="Disordered" evidence="1">
    <location>
        <begin position="663"/>
        <end position="742"/>
    </location>
</feature>
<keyword evidence="2" id="KW-0732">Signal</keyword>
<dbReference type="SUPFAM" id="SSF49899">
    <property type="entry name" value="Concanavalin A-like lectins/glucanases"/>
    <property type="match status" value="2"/>
</dbReference>
<dbReference type="GO" id="GO:0005975">
    <property type="term" value="P:carbohydrate metabolic process"/>
    <property type="evidence" value="ECO:0007669"/>
    <property type="project" value="InterPro"/>
</dbReference>
<proteinExistence type="predicted"/>
<dbReference type="GO" id="GO:0004553">
    <property type="term" value="F:hydrolase activity, hydrolyzing O-glycosyl compounds"/>
    <property type="evidence" value="ECO:0007669"/>
    <property type="project" value="InterPro"/>
</dbReference>
<dbReference type="EMBL" id="NMUQ01000002">
    <property type="protein sequence ID" value="OXM14663.1"/>
    <property type="molecule type" value="Genomic_DNA"/>
</dbReference>
<accession>A0A229NXL6</accession>
<reference evidence="4 5" key="1">
    <citation type="submission" date="2017-07" db="EMBL/GenBank/DDBJ databases">
        <title>Paenibacillus herberti R33 genome sequencing and assembly.</title>
        <authorList>
            <person name="Su W."/>
        </authorList>
    </citation>
    <scope>NUCLEOTIDE SEQUENCE [LARGE SCALE GENOMIC DNA]</scope>
    <source>
        <strain evidence="4 5">R33</strain>
    </source>
</reference>
<feature type="domain" description="GH16" evidence="3">
    <location>
        <begin position="285"/>
        <end position="629"/>
    </location>
</feature>
<dbReference type="SUPFAM" id="SSF49785">
    <property type="entry name" value="Galactose-binding domain-like"/>
    <property type="match status" value="1"/>
</dbReference>
<feature type="compositionally biased region" description="Pro residues" evidence="1">
    <location>
        <begin position="707"/>
        <end position="719"/>
    </location>
</feature>
<dbReference type="InterPro" id="IPR008979">
    <property type="entry name" value="Galactose-bd-like_sf"/>
</dbReference>
<dbReference type="InterPro" id="IPR013320">
    <property type="entry name" value="ConA-like_dom_sf"/>
</dbReference>